<dbReference type="AlphaFoldDB" id="A0A9C6X6T7"/>
<keyword evidence="1" id="KW-1185">Reference proteome</keyword>
<accession>A0A9C6X6T7</accession>
<proteinExistence type="predicted"/>
<evidence type="ECO:0000313" key="2">
    <source>
        <dbReference type="RefSeq" id="XP_052130208.1"/>
    </source>
</evidence>
<reference evidence="2" key="1">
    <citation type="submission" date="2025-08" db="UniProtKB">
        <authorList>
            <consortium name="RefSeq"/>
        </authorList>
    </citation>
    <scope>IDENTIFICATION</scope>
    <source>
        <tissue evidence="2">Whole organism</tissue>
    </source>
</reference>
<name>A0A9C6X6T7_FRAOC</name>
<protein>
    <submittedName>
        <fullName evidence="2">Uncharacterized protein LOC113212288 isoform X1</fullName>
    </submittedName>
</protein>
<evidence type="ECO:0000313" key="1">
    <source>
        <dbReference type="Proteomes" id="UP000504606"/>
    </source>
</evidence>
<dbReference type="RefSeq" id="XP_052130208.1">
    <property type="nucleotide sequence ID" value="XM_052274248.1"/>
</dbReference>
<organism evidence="1 2">
    <name type="scientific">Frankliniella occidentalis</name>
    <name type="common">Western flower thrips</name>
    <name type="synonym">Euthrips occidentalis</name>
    <dbReference type="NCBI Taxonomy" id="133901"/>
    <lineage>
        <taxon>Eukaryota</taxon>
        <taxon>Metazoa</taxon>
        <taxon>Ecdysozoa</taxon>
        <taxon>Arthropoda</taxon>
        <taxon>Hexapoda</taxon>
        <taxon>Insecta</taxon>
        <taxon>Pterygota</taxon>
        <taxon>Neoptera</taxon>
        <taxon>Paraneoptera</taxon>
        <taxon>Thysanoptera</taxon>
        <taxon>Terebrantia</taxon>
        <taxon>Thripoidea</taxon>
        <taxon>Thripidae</taxon>
        <taxon>Frankliniella</taxon>
    </lineage>
</organism>
<sequence>MVAGQDGQRREKRCSFGGCRVNIGGSNSGSISLLADKAQPAPTTGPTQSSEGALARTKRCSFGGCSVTIGRGGSNSGSIRLLTEPSEPSANLLASGDALLTRNRRCNFAGCRVHVGGSNSGSIKMLQENNGLAAAASSTEERSTEASAETKTRSKRCSFGDCTVTIGGRNTGTVIGARRVIEGARPMVSAEGDYESKTNQYYPTRSNNNPEYYNNPASQRRCSFGQCVVSIPGNNNEDIYF</sequence>
<dbReference type="GeneID" id="113212288"/>
<dbReference type="Proteomes" id="UP000504606">
    <property type="component" value="Unplaced"/>
</dbReference>
<dbReference type="KEGG" id="foc:113212288"/>
<gene>
    <name evidence="2" type="primary">LOC113212288</name>
</gene>